<dbReference type="Pfam" id="PF03412">
    <property type="entry name" value="Peptidase_C39"/>
    <property type="match status" value="1"/>
</dbReference>
<evidence type="ECO:0000256" key="6">
    <source>
        <dbReference type="ARBA" id="ARBA00022741"/>
    </source>
</evidence>
<keyword evidence="6" id="KW-0547">Nucleotide-binding</keyword>
<dbReference type="InterPro" id="IPR003593">
    <property type="entry name" value="AAA+_ATPase"/>
</dbReference>
<organism evidence="19 20">
    <name type="scientific">Lacticaseibacillus paracasei</name>
    <name type="common">Lactobacillus paracasei</name>
    <dbReference type="NCBI Taxonomy" id="1597"/>
    <lineage>
        <taxon>Bacteria</taxon>
        <taxon>Bacillati</taxon>
        <taxon>Bacillota</taxon>
        <taxon>Bacilli</taxon>
        <taxon>Lactobacillales</taxon>
        <taxon>Lactobacillaceae</taxon>
        <taxon>Lacticaseibacillus</taxon>
    </lineage>
</organism>
<dbReference type="SUPFAM" id="SSF52540">
    <property type="entry name" value="P-loop containing nucleoside triphosphate hydrolases"/>
    <property type="match status" value="1"/>
</dbReference>
<keyword evidence="7 19" id="KW-0378">Hydrolase</keyword>
<evidence type="ECO:0000256" key="13">
    <source>
        <dbReference type="ARBA" id="ARBA00023136"/>
    </source>
</evidence>
<dbReference type="InterPro" id="IPR005074">
    <property type="entry name" value="Peptidase_C39"/>
</dbReference>
<dbReference type="EMBL" id="LKFU01000095">
    <property type="protein sequence ID" value="RND83501.1"/>
    <property type="molecule type" value="Genomic_DNA"/>
</dbReference>
<dbReference type="GO" id="GO:0016887">
    <property type="term" value="F:ATP hydrolysis activity"/>
    <property type="evidence" value="ECO:0007669"/>
    <property type="project" value="InterPro"/>
</dbReference>
<accession>A0A422M727</accession>
<evidence type="ECO:0000256" key="10">
    <source>
        <dbReference type="ARBA" id="ARBA00022927"/>
    </source>
</evidence>
<dbReference type="Pfam" id="PF00005">
    <property type="entry name" value="ABC_tran"/>
    <property type="match status" value="1"/>
</dbReference>
<dbReference type="InterPro" id="IPR011527">
    <property type="entry name" value="ABC1_TM_dom"/>
</dbReference>
<dbReference type="GO" id="GO:0034040">
    <property type="term" value="F:ATPase-coupled lipid transmembrane transporter activity"/>
    <property type="evidence" value="ECO:0007669"/>
    <property type="project" value="TreeGrafter"/>
</dbReference>
<dbReference type="RefSeq" id="WP_128519058.1">
    <property type="nucleotide sequence ID" value="NZ_JAJPDS010000087.1"/>
</dbReference>
<dbReference type="AlphaFoldDB" id="A0A422M727"/>
<proteinExistence type="predicted"/>
<evidence type="ECO:0000256" key="9">
    <source>
        <dbReference type="ARBA" id="ARBA00022840"/>
    </source>
</evidence>
<feature type="transmembrane region" description="Helical" evidence="15">
    <location>
        <begin position="307"/>
        <end position="326"/>
    </location>
</feature>
<dbReference type="PANTHER" id="PTHR24221">
    <property type="entry name" value="ATP-BINDING CASSETTE SUB-FAMILY B"/>
    <property type="match status" value="1"/>
</dbReference>
<dbReference type="Pfam" id="PF00664">
    <property type="entry name" value="ABC_membrane"/>
    <property type="match status" value="1"/>
</dbReference>
<feature type="domain" description="ABC transporter" evidence="16">
    <location>
        <begin position="485"/>
        <end position="721"/>
    </location>
</feature>
<evidence type="ECO:0000259" key="18">
    <source>
        <dbReference type="PROSITE" id="PS50990"/>
    </source>
</evidence>
<keyword evidence="3" id="KW-1003">Cell membrane</keyword>
<dbReference type="SUPFAM" id="SSF90123">
    <property type="entry name" value="ABC transporter transmembrane region"/>
    <property type="match status" value="1"/>
</dbReference>
<dbReference type="PANTHER" id="PTHR24221:SF654">
    <property type="entry name" value="ATP-BINDING CASSETTE SUB-FAMILY B MEMBER 6"/>
    <property type="match status" value="1"/>
</dbReference>
<dbReference type="GO" id="GO:0005886">
    <property type="term" value="C:plasma membrane"/>
    <property type="evidence" value="ECO:0007669"/>
    <property type="project" value="UniProtKB-SubCell"/>
</dbReference>
<dbReference type="InterPro" id="IPR017871">
    <property type="entry name" value="ABC_transporter-like_CS"/>
</dbReference>
<evidence type="ECO:0000256" key="1">
    <source>
        <dbReference type="ARBA" id="ARBA00004651"/>
    </source>
</evidence>
<sequence>MIFRYKKYYSPQIDERDCGIAALNMLFKFYGSDYSLAHLRKLAKTDNQGTTALGLVKAAQSLGFETKPIRADMSLFAAEDLPYPFIAHVLKNGKFLHYYVVFKATKHYLLIGDPDPSVKVTKMSLERFEEEWSGVAIFLAPTPAYSPKKEDKGSLFAFVPILTKQKRLILNVILAALLITIISIAGSYFLQGIIDTYLPSAMSNTLSIVAIGLIIAYLFQAIFTYAQSFLMNVLGQRLMIDVTLGYIRHLFELPMSFFATRRVGEITSRFTDASKIIDALGSTILTMFLDVWIVIAVGIFLGIQNTTLFLISLISLPVYIAIVWAFKTPFDRMNQDAMESNAIVSSSIIESLNGIETIKAMTGEIASYEKVDHEFADLLKKTFSYQKTDALQQAIKLAVKLILNVLILWVGSLLVMENQMTLGQLLTYNALLTYFTNPLESIINLQPKLQMAKVANNRLNEVYLVDSEFAKTRPIQQVKSLQGSIQFDHINFKYGYGQNILNDISLTIPNKAKLTIVGMSGSGKTTLAKLLVGFFEVTSDQGKILMNQHNLAEVDRTTLRQFVNYVPQDPFIFSGTILDNLTLGSRPNLTQALIEEACAAAEINSDIEQMPQSYATELSESGAALSGGQKQRLAIARALLSPAQVFVFDESTSNLDTITERKIVDHLLQMQDKTVIFIAHRLNIAERTDNIIVLDHGKLVEQGSHTKLLQKGGYYAKLVNE</sequence>
<dbReference type="InterPro" id="IPR005897">
    <property type="entry name" value="Pept_C39_ABC_bacteriocin"/>
</dbReference>
<evidence type="ECO:0000259" key="17">
    <source>
        <dbReference type="PROSITE" id="PS50929"/>
    </source>
</evidence>
<dbReference type="InterPro" id="IPR027417">
    <property type="entry name" value="P-loop_NTPase"/>
</dbReference>
<evidence type="ECO:0000313" key="20">
    <source>
        <dbReference type="Proteomes" id="UP000285532"/>
    </source>
</evidence>
<dbReference type="CDD" id="cd02418">
    <property type="entry name" value="Peptidase_C39B"/>
    <property type="match status" value="1"/>
</dbReference>
<evidence type="ECO:0000256" key="3">
    <source>
        <dbReference type="ARBA" id="ARBA00022475"/>
    </source>
</evidence>
<dbReference type="GO" id="GO:0008234">
    <property type="term" value="F:cysteine-type peptidase activity"/>
    <property type="evidence" value="ECO:0007669"/>
    <property type="project" value="UniProtKB-KW"/>
</dbReference>
<dbReference type="Proteomes" id="UP000285532">
    <property type="component" value="Unassembled WGS sequence"/>
</dbReference>
<dbReference type="Gene3D" id="3.90.70.10">
    <property type="entry name" value="Cysteine proteinases"/>
    <property type="match status" value="1"/>
</dbReference>
<dbReference type="InterPro" id="IPR036640">
    <property type="entry name" value="ABC1_TM_sf"/>
</dbReference>
<keyword evidence="8" id="KW-0788">Thiol protease</keyword>
<evidence type="ECO:0000313" key="19">
    <source>
        <dbReference type="EMBL" id="RND83501.1"/>
    </source>
</evidence>
<evidence type="ECO:0000256" key="12">
    <source>
        <dbReference type="ARBA" id="ARBA00022989"/>
    </source>
</evidence>
<evidence type="ECO:0000259" key="16">
    <source>
        <dbReference type="PROSITE" id="PS50893"/>
    </source>
</evidence>
<dbReference type="InterPro" id="IPR039421">
    <property type="entry name" value="Type_1_exporter"/>
</dbReference>
<keyword evidence="13 15" id="KW-0472">Membrane</keyword>
<dbReference type="GO" id="GO:0043214">
    <property type="term" value="F:ABC-type bacteriocin transporter activity"/>
    <property type="evidence" value="ECO:0007669"/>
    <property type="project" value="InterPro"/>
</dbReference>
<dbReference type="SMART" id="SM00382">
    <property type="entry name" value="AAA"/>
    <property type="match status" value="1"/>
</dbReference>
<keyword evidence="5 15" id="KW-0812">Transmembrane</keyword>
<dbReference type="GO" id="GO:0006508">
    <property type="term" value="P:proteolysis"/>
    <property type="evidence" value="ECO:0007669"/>
    <property type="project" value="UniProtKB-KW"/>
</dbReference>
<dbReference type="PROSITE" id="PS50929">
    <property type="entry name" value="ABC_TM1F"/>
    <property type="match status" value="1"/>
</dbReference>
<dbReference type="InterPro" id="IPR003439">
    <property type="entry name" value="ABC_transporter-like_ATP-bd"/>
</dbReference>
<keyword evidence="11" id="KW-1278">Translocase</keyword>
<gene>
    <name evidence="19" type="ORF">FAM18172_02396</name>
</gene>
<reference evidence="19 20" key="1">
    <citation type="journal article" date="2018" name="Front. Microbiol.">
        <title>Conversion of Methionine to Cysteine in Lactobacillus paracasei Depends on the Highly Mobile cysK-ctl-cysE Gene Cluster.</title>
        <authorList>
            <person name="Wuthrich D."/>
            <person name="Irmler S."/>
            <person name="Berthoud H."/>
            <person name="Guggenbuhl B."/>
            <person name="Eugster E."/>
            <person name="Bruggmann R."/>
        </authorList>
    </citation>
    <scope>NUCLEOTIDE SEQUENCE [LARGE SCALE GENOMIC DNA]</scope>
    <source>
        <strain evidence="19 20">FAM18172</strain>
    </source>
</reference>
<evidence type="ECO:0000256" key="5">
    <source>
        <dbReference type="ARBA" id="ARBA00022692"/>
    </source>
</evidence>
<dbReference type="NCBIfam" id="TIGR01193">
    <property type="entry name" value="bacteriocin_ABC"/>
    <property type="match status" value="1"/>
</dbReference>
<dbReference type="GO" id="GO:0005524">
    <property type="term" value="F:ATP binding"/>
    <property type="evidence" value="ECO:0007669"/>
    <property type="project" value="UniProtKB-KW"/>
</dbReference>
<feature type="transmembrane region" description="Helical" evidence="15">
    <location>
        <begin position="397"/>
        <end position="416"/>
    </location>
</feature>
<keyword evidence="2" id="KW-0813">Transport</keyword>
<keyword evidence="14" id="KW-0080">Bacteriocin transport</keyword>
<dbReference type="Gene3D" id="1.20.1560.10">
    <property type="entry name" value="ABC transporter type 1, transmembrane domain"/>
    <property type="match status" value="1"/>
</dbReference>
<evidence type="ECO:0000256" key="14">
    <source>
        <dbReference type="ARBA" id="ARBA00043264"/>
    </source>
</evidence>
<dbReference type="FunFam" id="3.40.50.300:FF:000221">
    <property type="entry name" value="Multidrug ABC transporter ATP-binding protein"/>
    <property type="match status" value="1"/>
</dbReference>
<name>A0A422M727_LACPA</name>
<feature type="transmembrane region" description="Helical" evidence="15">
    <location>
        <begin position="168"/>
        <end position="194"/>
    </location>
</feature>
<dbReference type="EC" id="3.4.22.-" evidence="19"/>
<evidence type="ECO:0000256" key="8">
    <source>
        <dbReference type="ARBA" id="ARBA00022807"/>
    </source>
</evidence>
<evidence type="ECO:0000256" key="7">
    <source>
        <dbReference type="ARBA" id="ARBA00022801"/>
    </source>
</evidence>
<evidence type="ECO:0000256" key="11">
    <source>
        <dbReference type="ARBA" id="ARBA00022967"/>
    </source>
</evidence>
<evidence type="ECO:0000256" key="2">
    <source>
        <dbReference type="ARBA" id="ARBA00022448"/>
    </source>
</evidence>
<feature type="domain" description="Peptidase C39" evidence="18">
    <location>
        <begin position="12"/>
        <end position="139"/>
    </location>
</feature>
<keyword evidence="10" id="KW-0653">Protein transport</keyword>
<keyword evidence="9 19" id="KW-0067">ATP-binding</keyword>
<comment type="caution">
    <text evidence="19">The sequence shown here is derived from an EMBL/GenBank/DDBJ whole genome shotgun (WGS) entry which is preliminary data.</text>
</comment>
<dbReference type="CDD" id="cd18570">
    <property type="entry name" value="ABC_6TM_PCAT1_LagD_like"/>
    <property type="match status" value="1"/>
</dbReference>
<dbReference type="GO" id="GO:0015031">
    <property type="term" value="P:protein transport"/>
    <property type="evidence" value="ECO:0007669"/>
    <property type="project" value="UniProtKB-KW"/>
</dbReference>
<dbReference type="PROSITE" id="PS50990">
    <property type="entry name" value="PEPTIDASE_C39"/>
    <property type="match status" value="1"/>
</dbReference>
<feature type="transmembrane region" description="Helical" evidence="15">
    <location>
        <begin position="279"/>
        <end position="301"/>
    </location>
</feature>
<comment type="subcellular location">
    <subcellularLocation>
        <location evidence="1">Cell membrane</location>
        <topology evidence="1">Multi-pass membrane protein</topology>
    </subcellularLocation>
</comment>
<feature type="transmembrane region" description="Helical" evidence="15">
    <location>
        <begin position="206"/>
        <end position="230"/>
    </location>
</feature>
<dbReference type="PROSITE" id="PS00211">
    <property type="entry name" value="ABC_TRANSPORTER_1"/>
    <property type="match status" value="1"/>
</dbReference>
<feature type="domain" description="ABC transmembrane type-1" evidence="17">
    <location>
        <begin position="172"/>
        <end position="451"/>
    </location>
</feature>
<dbReference type="Gene3D" id="3.40.50.300">
    <property type="entry name" value="P-loop containing nucleotide triphosphate hydrolases"/>
    <property type="match status" value="1"/>
</dbReference>
<keyword evidence="4" id="KW-0645">Protease</keyword>
<protein>
    <submittedName>
        <fullName evidence="19">Lactococcin-G-processing and transport ATP-binding protein LagD</fullName>
        <ecNumber evidence="19">3.4.22.-</ecNumber>
    </submittedName>
</protein>
<dbReference type="PROSITE" id="PS50893">
    <property type="entry name" value="ABC_TRANSPORTER_2"/>
    <property type="match status" value="1"/>
</dbReference>
<keyword evidence="12 15" id="KW-1133">Transmembrane helix</keyword>
<evidence type="ECO:0000256" key="15">
    <source>
        <dbReference type="SAM" id="Phobius"/>
    </source>
</evidence>
<evidence type="ECO:0000256" key="4">
    <source>
        <dbReference type="ARBA" id="ARBA00022670"/>
    </source>
</evidence>